<feature type="signal peptide" evidence="2">
    <location>
        <begin position="1"/>
        <end position="19"/>
    </location>
</feature>
<gene>
    <name evidence="3" type="ORF">PMAYCL1PPCAC_25048</name>
</gene>
<comment type="caution">
    <text evidence="3">The sequence shown here is derived from an EMBL/GenBank/DDBJ whole genome shotgun (WGS) entry which is preliminary data.</text>
</comment>
<keyword evidence="2" id="KW-0732">Signal</keyword>
<dbReference type="Proteomes" id="UP001328107">
    <property type="component" value="Unassembled WGS sequence"/>
</dbReference>
<evidence type="ECO:0000313" key="3">
    <source>
        <dbReference type="EMBL" id="GMR54853.1"/>
    </source>
</evidence>
<accession>A0AAN5I742</accession>
<feature type="compositionally biased region" description="Low complexity" evidence="1">
    <location>
        <begin position="74"/>
        <end position="83"/>
    </location>
</feature>
<organism evidence="3 4">
    <name type="scientific">Pristionchus mayeri</name>
    <dbReference type="NCBI Taxonomy" id="1317129"/>
    <lineage>
        <taxon>Eukaryota</taxon>
        <taxon>Metazoa</taxon>
        <taxon>Ecdysozoa</taxon>
        <taxon>Nematoda</taxon>
        <taxon>Chromadorea</taxon>
        <taxon>Rhabditida</taxon>
        <taxon>Rhabditina</taxon>
        <taxon>Diplogasteromorpha</taxon>
        <taxon>Diplogasteroidea</taxon>
        <taxon>Neodiplogasteridae</taxon>
        <taxon>Pristionchus</taxon>
    </lineage>
</organism>
<keyword evidence="4" id="KW-1185">Reference proteome</keyword>
<dbReference type="AlphaFoldDB" id="A0AAN5I742"/>
<feature type="non-terminal residue" evidence="3">
    <location>
        <position position="97"/>
    </location>
</feature>
<proteinExistence type="predicted"/>
<feature type="region of interest" description="Disordered" evidence="1">
    <location>
        <begin position="19"/>
        <end position="54"/>
    </location>
</feature>
<evidence type="ECO:0000313" key="4">
    <source>
        <dbReference type="Proteomes" id="UP001328107"/>
    </source>
</evidence>
<reference evidence="4" key="1">
    <citation type="submission" date="2022-10" db="EMBL/GenBank/DDBJ databases">
        <title>Genome assembly of Pristionchus species.</title>
        <authorList>
            <person name="Yoshida K."/>
            <person name="Sommer R.J."/>
        </authorList>
    </citation>
    <scope>NUCLEOTIDE SEQUENCE [LARGE SCALE GENOMIC DNA]</scope>
    <source>
        <strain evidence="4">RS5460</strain>
    </source>
</reference>
<sequence length="97" mass="10329">RGVGRVGTSLSILCMSILSHGPTSSPAMRPRTPTSCRARVPRGRREGGIPMGFPWRGVLPSSSDSLLPLFSSSLRRPPLSSASTHCMRPSLPSQSSQ</sequence>
<feature type="non-terminal residue" evidence="3">
    <location>
        <position position="1"/>
    </location>
</feature>
<protein>
    <submittedName>
        <fullName evidence="3">Uncharacterized protein</fullName>
    </submittedName>
</protein>
<dbReference type="EMBL" id="BTRK01000005">
    <property type="protein sequence ID" value="GMR54853.1"/>
    <property type="molecule type" value="Genomic_DNA"/>
</dbReference>
<evidence type="ECO:0000256" key="1">
    <source>
        <dbReference type="SAM" id="MobiDB-lite"/>
    </source>
</evidence>
<name>A0AAN5I742_9BILA</name>
<feature type="region of interest" description="Disordered" evidence="1">
    <location>
        <begin position="74"/>
        <end position="97"/>
    </location>
</feature>
<feature type="chain" id="PRO_5042991734" evidence="2">
    <location>
        <begin position="20"/>
        <end position="97"/>
    </location>
</feature>
<evidence type="ECO:0000256" key="2">
    <source>
        <dbReference type="SAM" id="SignalP"/>
    </source>
</evidence>